<keyword evidence="1" id="KW-0863">Zinc-finger</keyword>
<organism evidence="4 5">
    <name type="scientific">Podila minutissima</name>
    <dbReference type="NCBI Taxonomy" id="64525"/>
    <lineage>
        <taxon>Eukaryota</taxon>
        <taxon>Fungi</taxon>
        <taxon>Fungi incertae sedis</taxon>
        <taxon>Mucoromycota</taxon>
        <taxon>Mortierellomycotina</taxon>
        <taxon>Mortierellomycetes</taxon>
        <taxon>Mortierellales</taxon>
        <taxon>Mortierellaceae</taxon>
        <taxon>Podila</taxon>
    </lineage>
</organism>
<feature type="compositionally biased region" description="Low complexity" evidence="2">
    <location>
        <begin position="1"/>
        <end position="20"/>
    </location>
</feature>
<name>A0A9P5SR15_9FUNG</name>
<dbReference type="InterPro" id="IPR013087">
    <property type="entry name" value="Znf_C2H2_type"/>
</dbReference>
<dbReference type="AlphaFoldDB" id="A0A9P5SR15"/>
<feature type="region of interest" description="Disordered" evidence="2">
    <location>
        <begin position="1"/>
        <end position="186"/>
    </location>
</feature>
<feature type="compositionally biased region" description="Low complexity" evidence="2">
    <location>
        <begin position="61"/>
        <end position="75"/>
    </location>
</feature>
<dbReference type="Proteomes" id="UP000696485">
    <property type="component" value="Unassembled WGS sequence"/>
</dbReference>
<keyword evidence="1" id="KW-0862">Zinc</keyword>
<comment type="caution">
    <text evidence="4">The sequence shown here is derived from an EMBL/GenBank/DDBJ whole genome shotgun (WGS) entry which is preliminary data.</text>
</comment>
<evidence type="ECO:0000256" key="1">
    <source>
        <dbReference type="PROSITE-ProRule" id="PRU00042"/>
    </source>
</evidence>
<keyword evidence="1" id="KW-0479">Metal-binding</keyword>
<sequence length="212" mass="22339">MSSQGSISSSPISQAAYPSPSLSPETSFRPIMDMDMGNTPTRRSSVKSLMSSANPPSPLDALVMALEATAEEMAMPGGSPRSAVSENVEDEDPDATVPSSPTFFMKKSTEPSLHQLPTLHLPESVASSSSSSSSSSSGVSPSGSGLTPSTHPNDHGSDHLDHPEHPNPRKMSVSSQGSVSSTNSSERKIYACTVGNCDKKFTQVAHRRIHER</sequence>
<dbReference type="EMBL" id="JAAAUY010000232">
    <property type="protein sequence ID" value="KAF9332906.1"/>
    <property type="molecule type" value="Genomic_DNA"/>
</dbReference>
<dbReference type="GO" id="GO:0008270">
    <property type="term" value="F:zinc ion binding"/>
    <property type="evidence" value="ECO:0007669"/>
    <property type="project" value="UniProtKB-KW"/>
</dbReference>
<accession>A0A9P5SR15</accession>
<evidence type="ECO:0000259" key="3">
    <source>
        <dbReference type="PROSITE" id="PS50157"/>
    </source>
</evidence>
<feature type="compositionally biased region" description="Low complexity" evidence="2">
    <location>
        <begin position="172"/>
        <end position="184"/>
    </location>
</feature>
<feature type="compositionally biased region" description="Polar residues" evidence="2">
    <location>
        <begin position="38"/>
        <end position="54"/>
    </location>
</feature>
<protein>
    <recommendedName>
        <fullName evidence="3">C2H2-type domain-containing protein</fullName>
    </recommendedName>
</protein>
<feature type="compositionally biased region" description="Low complexity" evidence="2">
    <location>
        <begin position="124"/>
        <end position="145"/>
    </location>
</feature>
<evidence type="ECO:0000256" key="2">
    <source>
        <dbReference type="SAM" id="MobiDB-lite"/>
    </source>
</evidence>
<proteinExistence type="predicted"/>
<feature type="compositionally biased region" description="Basic and acidic residues" evidence="2">
    <location>
        <begin position="152"/>
        <end position="167"/>
    </location>
</feature>
<evidence type="ECO:0000313" key="5">
    <source>
        <dbReference type="Proteomes" id="UP000696485"/>
    </source>
</evidence>
<keyword evidence="5" id="KW-1185">Reference proteome</keyword>
<reference evidence="4" key="1">
    <citation type="journal article" date="2020" name="Fungal Divers.">
        <title>Resolving the Mortierellaceae phylogeny through synthesis of multi-gene phylogenetics and phylogenomics.</title>
        <authorList>
            <person name="Vandepol N."/>
            <person name="Liber J."/>
            <person name="Desiro A."/>
            <person name="Na H."/>
            <person name="Kennedy M."/>
            <person name="Barry K."/>
            <person name="Grigoriev I.V."/>
            <person name="Miller A.N."/>
            <person name="O'Donnell K."/>
            <person name="Stajich J.E."/>
            <person name="Bonito G."/>
        </authorList>
    </citation>
    <scope>NUCLEOTIDE SEQUENCE</scope>
    <source>
        <strain evidence="4">NVP1</strain>
    </source>
</reference>
<feature type="domain" description="C2H2-type" evidence="3">
    <location>
        <begin position="190"/>
        <end position="212"/>
    </location>
</feature>
<evidence type="ECO:0000313" key="4">
    <source>
        <dbReference type="EMBL" id="KAF9332906.1"/>
    </source>
</evidence>
<gene>
    <name evidence="4" type="ORF">BG006_004199</name>
</gene>
<dbReference type="PROSITE" id="PS50157">
    <property type="entry name" value="ZINC_FINGER_C2H2_2"/>
    <property type="match status" value="1"/>
</dbReference>